<dbReference type="EMBL" id="JAOCGG010000004">
    <property type="protein sequence ID" value="MDH1629396.1"/>
    <property type="molecule type" value="Genomic_DNA"/>
</dbReference>
<dbReference type="AlphaFoldDB" id="A0AA42UNF2"/>
<accession>A0AA42UNF2</accession>
<dbReference type="RefSeq" id="WP_280080479.1">
    <property type="nucleotide sequence ID" value="NZ_JAOCGG010000004.1"/>
</dbReference>
<name>A0AA42UNF2_9PSED</name>
<gene>
    <name evidence="1" type="ORF">N5I14_03950</name>
</gene>
<dbReference type="Proteomes" id="UP001160882">
    <property type="component" value="Unassembled WGS sequence"/>
</dbReference>
<proteinExistence type="predicted"/>
<reference evidence="1" key="1">
    <citation type="submission" date="2022-09" db="EMBL/GenBank/DDBJ databases">
        <title>Intensive care unit water sources are persistently colonized with multi-drug resistant bacteria and are the site of extensive horizontal gene transfer of antibiotic resistance genes.</title>
        <authorList>
            <person name="Diorio-Toth L."/>
        </authorList>
    </citation>
    <scope>NUCLEOTIDE SEQUENCE</scope>
    <source>
        <strain evidence="1">GD03782</strain>
    </source>
</reference>
<organism evidence="1 2">
    <name type="scientific">Pseudomonas mosselii</name>
    <dbReference type="NCBI Taxonomy" id="78327"/>
    <lineage>
        <taxon>Bacteria</taxon>
        <taxon>Pseudomonadati</taxon>
        <taxon>Pseudomonadota</taxon>
        <taxon>Gammaproteobacteria</taxon>
        <taxon>Pseudomonadales</taxon>
        <taxon>Pseudomonadaceae</taxon>
        <taxon>Pseudomonas</taxon>
    </lineage>
</organism>
<protein>
    <submittedName>
        <fullName evidence="1">Uncharacterized protein</fullName>
    </submittedName>
</protein>
<evidence type="ECO:0000313" key="1">
    <source>
        <dbReference type="EMBL" id="MDH1629396.1"/>
    </source>
</evidence>
<evidence type="ECO:0000313" key="2">
    <source>
        <dbReference type="Proteomes" id="UP001160882"/>
    </source>
</evidence>
<sequence length="118" mass="13200">MLKLLTDIAFLCAGLLVLIVLFWACTYERNRWRAAFEADFTARLGGLDIDGYELVVDKVTLPTPHGAADVYRIFHDLQGNYFLYIKNGYAAGALRPLTRERALQAAKMSGYPCKGPQV</sequence>
<comment type="caution">
    <text evidence="1">The sequence shown here is derived from an EMBL/GenBank/DDBJ whole genome shotgun (WGS) entry which is preliminary data.</text>
</comment>